<evidence type="ECO:0000256" key="2">
    <source>
        <dbReference type="ARBA" id="ARBA00022763"/>
    </source>
</evidence>
<keyword evidence="2" id="KW-0227">DNA damage</keyword>
<dbReference type="CDD" id="cd03243">
    <property type="entry name" value="ABC_MutS_homologs"/>
    <property type="match status" value="1"/>
</dbReference>
<dbReference type="PANTHER" id="PTHR48448">
    <property type="entry name" value="MUTL PROTEIN ISOFORM 1"/>
    <property type="match status" value="1"/>
</dbReference>
<keyword evidence="8" id="KW-1185">Reference proteome</keyword>
<keyword evidence="1" id="KW-0547">Nucleotide-binding</keyword>
<evidence type="ECO:0000313" key="8">
    <source>
        <dbReference type="Proteomes" id="UP001605036"/>
    </source>
</evidence>
<dbReference type="SUPFAM" id="SSF55271">
    <property type="entry name" value="DNA repair protein MutS, domain I"/>
    <property type="match status" value="1"/>
</dbReference>
<dbReference type="GO" id="GO:0006974">
    <property type="term" value="P:DNA damage response"/>
    <property type="evidence" value="ECO:0007669"/>
    <property type="project" value="UniProtKB-KW"/>
</dbReference>
<dbReference type="Pfam" id="PF01624">
    <property type="entry name" value="MutS_I"/>
    <property type="match status" value="1"/>
</dbReference>
<dbReference type="SUPFAM" id="SSF52540">
    <property type="entry name" value="P-loop containing nucleoside triphosphate hydrolases"/>
    <property type="match status" value="1"/>
</dbReference>
<proteinExistence type="predicted"/>
<evidence type="ECO:0000259" key="6">
    <source>
        <dbReference type="PROSITE" id="PS00486"/>
    </source>
</evidence>
<feature type="domain" description="DNA mismatch repair proteins mutS family" evidence="6">
    <location>
        <begin position="1015"/>
        <end position="1031"/>
    </location>
</feature>
<dbReference type="FunFam" id="3.40.50.300:FF:001188">
    <property type="entry name" value="DNA mismatch repair protein"/>
    <property type="match status" value="1"/>
</dbReference>
<comment type="caution">
    <text evidence="7">The sequence shown here is derived from an EMBL/GenBank/DDBJ whole genome shotgun (WGS) entry which is preliminary data.</text>
</comment>
<evidence type="ECO:0000256" key="5">
    <source>
        <dbReference type="SAM" id="MobiDB-lite"/>
    </source>
</evidence>
<dbReference type="PROSITE" id="PS00486">
    <property type="entry name" value="DNA_MISMATCH_REPAIR_2"/>
    <property type="match status" value="1"/>
</dbReference>
<dbReference type="Gene3D" id="3.40.1170.10">
    <property type="entry name" value="DNA repair protein MutS, domain I"/>
    <property type="match status" value="1"/>
</dbReference>
<evidence type="ECO:0000256" key="3">
    <source>
        <dbReference type="ARBA" id="ARBA00022840"/>
    </source>
</evidence>
<organism evidence="7 8">
    <name type="scientific">Riccia fluitans</name>
    <dbReference type="NCBI Taxonomy" id="41844"/>
    <lineage>
        <taxon>Eukaryota</taxon>
        <taxon>Viridiplantae</taxon>
        <taxon>Streptophyta</taxon>
        <taxon>Embryophyta</taxon>
        <taxon>Marchantiophyta</taxon>
        <taxon>Marchantiopsida</taxon>
        <taxon>Marchantiidae</taxon>
        <taxon>Marchantiales</taxon>
        <taxon>Ricciaceae</taxon>
        <taxon>Riccia</taxon>
    </lineage>
</organism>
<evidence type="ECO:0000256" key="4">
    <source>
        <dbReference type="ARBA" id="ARBA00023125"/>
    </source>
</evidence>
<keyword evidence="3" id="KW-0067">ATP-binding</keyword>
<protein>
    <recommendedName>
        <fullName evidence="6">DNA mismatch repair proteins mutS family domain-containing protein</fullName>
    </recommendedName>
</protein>
<dbReference type="InterPro" id="IPR016151">
    <property type="entry name" value="DNA_mismatch_repair_MutS_N"/>
</dbReference>
<dbReference type="Proteomes" id="UP001605036">
    <property type="component" value="Unassembled WGS sequence"/>
</dbReference>
<evidence type="ECO:0000256" key="1">
    <source>
        <dbReference type="ARBA" id="ARBA00022741"/>
    </source>
</evidence>
<dbReference type="SMART" id="SM00534">
    <property type="entry name" value="MUTSac"/>
    <property type="match status" value="1"/>
</dbReference>
<feature type="region of interest" description="Disordered" evidence="5">
    <location>
        <begin position="208"/>
        <end position="235"/>
    </location>
</feature>
<dbReference type="PANTHER" id="PTHR48448:SF1">
    <property type="entry name" value="MUTL PROTEIN ISOFORM 1"/>
    <property type="match status" value="1"/>
</dbReference>
<gene>
    <name evidence="7" type="ORF">R1flu_024880</name>
</gene>
<dbReference type="InterPro" id="IPR035901">
    <property type="entry name" value="GIY-YIG_endonuc_sf"/>
</dbReference>
<sequence>MGGTKLIARFFISTQRTLSRFYGAEGRLCVSAASVAGMDLRTTRAIGDSVEGGDNTFHLLPQHYLRTSFSSNYVNLRIEILERKNSRTRRISVRGMTTSLPLGERPMPSVMSGQGRIGLRLVSAAHSWMHADVQRVNVGVHKQLKGGRSVSGARETFQQTWNKGTYSRTGGFPVRGWPAKSFRQLLPSIIVSRANAADAASGIIQQSKGFKTKSGGSRSGNSLSKPSGASGKISQRGDGKYIAWWDERMAECQKSSTKEMIKRLDFTNLLGLNTALRMGSLKDGSIALELLDIKRRYPHEVILCRIGEFYEALGFDACLLVEYAGLNPMGGLKSDAVPKAGCPIVNLRQTLDDLTGHGFSVCIVEEVKGPSIVRQRKERFIGGHAHRGSPYVYGLAEADVDVDFPDPVPVVAVARSALGYYKLLSIVEMMRTISVEDQLTEEAVVAKLRAKCYQRLFLHKSLKDNSTETVRWGEFGEGGMLWAECRGKHFEWYENDPVSELLSRVRELYDLDVNAEFRMIGSPPGERPRPLYVGTASQVGVLPTQGVPSLLKVLLPRDVNGLCTSYLRDLLLNPPPHGVAARIQQAVCLMNNITCSIPDFICVSAAKLVKLIGAKEANHIEFSRLKNMAEDVLQMEREPQLAEILRLLLDPTWLATGLRIGREQLVDDCSFLVERLGDVLAPTGDPENEVSKNEVIPDEFFQDMEVRWKGRVRRGHVEKAYAEVDQTAFRLAQIVDADFTPIVKRTRALALPVGGGAGGARAEIVYSREHKGVFLKGRRFSPSVWGGTPGEEEIKRLKPAMDAKGKKLGDEWYTTRRVDEALSDYRCAVEVASDAVLECLKGLAQEIQSKMNAVVFVSSICTIAKTLFSHVSEARRRRWVVPAPVCIAENEISDEEAQNKSGQLEKSCLYLEDMFPYWLDKTRERAVLNTVEMSSVFLLTGPNGGGKSSVLRSVCAASLLATCGLMVPCRSASVPRLDSIMLRMMISDSPADSKSSFQMEMSELRSIVSEATPKSLVLYDELCKGTEVNKGTFIVASVLEHLDRVGCLGVISTHLHGLLDMQLNTKRVVRKAMGAELVNGCLKPTWKLVDGECRESLAFETARKEGVPDSIVNRAEEFYKEWSNFSIAKTRLELNETGNKRLFLDMPASGLTRVLGMDDETSTTWDGAERSGRSSVVEASRESESLFHMKGSLSVEDPVVPSDQQASMFSPQEYFSAARDSSTVAVTASDALHQLSSPIFAGLLSDNAQVSTEKKDVFLKRLNLGTETNLDIAGSDTNAEKSSEKPVVDIERAFVEICKEKLCQLQSANAVERIASRSPVCFYVGPGDKPPPAITNRSCVYILPQPDGRFYVGQTDNLSGRISVHRTKFSGAPFYYIPLPNKSVACEVETFLIHQLRTAGFSLANTGDQYHLFFGNGSPPF</sequence>
<dbReference type="Pfam" id="PF00488">
    <property type="entry name" value="MutS_V"/>
    <property type="match status" value="1"/>
</dbReference>
<reference evidence="7 8" key="1">
    <citation type="submission" date="2024-09" db="EMBL/GenBank/DDBJ databases">
        <title>Chromosome-scale assembly of Riccia fluitans.</title>
        <authorList>
            <person name="Paukszto L."/>
            <person name="Sawicki J."/>
            <person name="Karawczyk K."/>
            <person name="Piernik-Szablinska J."/>
            <person name="Szczecinska M."/>
            <person name="Mazdziarz M."/>
        </authorList>
    </citation>
    <scope>NUCLEOTIDE SEQUENCE [LARGE SCALE GENOMIC DNA]</scope>
    <source>
        <strain evidence="7">Rf_01</strain>
        <tissue evidence="7">Aerial parts of the thallus</tissue>
    </source>
</reference>
<evidence type="ECO:0000313" key="7">
    <source>
        <dbReference type="EMBL" id="KAL2613188.1"/>
    </source>
</evidence>
<dbReference type="InterPro" id="IPR000432">
    <property type="entry name" value="DNA_mismatch_repair_MutS_C"/>
</dbReference>
<dbReference type="GO" id="GO:0003677">
    <property type="term" value="F:DNA binding"/>
    <property type="evidence" value="ECO:0007669"/>
    <property type="project" value="UniProtKB-KW"/>
</dbReference>
<dbReference type="Gene3D" id="3.40.50.300">
    <property type="entry name" value="P-loop containing nucleotide triphosphate hydrolases"/>
    <property type="match status" value="1"/>
</dbReference>
<dbReference type="GO" id="GO:0005524">
    <property type="term" value="F:ATP binding"/>
    <property type="evidence" value="ECO:0007669"/>
    <property type="project" value="UniProtKB-KW"/>
</dbReference>
<accession>A0ABD1XX33</accession>
<feature type="compositionally biased region" description="Polar residues" evidence="5">
    <location>
        <begin position="208"/>
        <end position="227"/>
    </location>
</feature>
<dbReference type="SUPFAM" id="SSF82771">
    <property type="entry name" value="GIY-YIG endonuclease"/>
    <property type="match status" value="1"/>
</dbReference>
<dbReference type="InterPro" id="IPR053276">
    <property type="entry name" value="MtDNA_mismatch_repair_MutS"/>
</dbReference>
<dbReference type="InterPro" id="IPR027417">
    <property type="entry name" value="P-loop_NTPase"/>
</dbReference>
<dbReference type="EMBL" id="JBHFFA010000007">
    <property type="protein sequence ID" value="KAL2613188.1"/>
    <property type="molecule type" value="Genomic_DNA"/>
</dbReference>
<dbReference type="InterPro" id="IPR007695">
    <property type="entry name" value="DNA_mismatch_repair_MutS-lik_N"/>
</dbReference>
<dbReference type="Gene3D" id="3.40.1440.10">
    <property type="entry name" value="GIY-YIG endonuclease"/>
    <property type="match status" value="1"/>
</dbReference>
<keyword evidence="4" id="KW-0238">DNA-binding</keyword>
<name>A0ABD1XX33_9MARC</name>